<organism evidence="2 3">
    <name type="scientific">Armillaria borealis</name>
    <dbReference type="NCBI Taxonomy" id="47425"/>
    <lineage>
        <taxon>Eukaryota</taxon>
        <taxon>Fungi</taxon>
        <taxon>Dikarya</taxon>
        <taxon>Basidiomycota</taxon>
        <taxon>Agaricomycotina</taxon>
        <taxon>Agaricomycetes</taxon>
        <taxon>Agaricomycetidae</taxon>
        <taxon>Agaricales</taxon>
        <taxon>Marasmiineae</taxon>
        <taxon>Physalacriaceae</taxon>
        <taxon>Armillaria</taxon>
    </lineage>
</organism>
<protein>
    <recommendedName>
        <fullName evidence="1">AAA-ATPase-like domain-containing protein</fullName>
    </recommendedName>
</protein>
<name>A0AA39MXH6_9AGAR</name>
<reference evidence="2" key="1">
    <citation type="submission" date="2023-06" db="EMBL/GenBank/DDBJ databases">
        <authorList>
            <consortium name="Lawrence Berkeley National Laboratory"/>
            <person name="Ahrendt S."/>
            <person name="Sahu N."/>
            <person name="Indic B."/>
            <person name="Wong-Bajracharya J."/>
            <person name="Merenyi Z."/>
            <person name="Ke H.-M."/>
            <person name="Monk M."/>
            <person name="Kocsube S."/>
            <person name="Drula E."/>
            <person name="Lipzen A."/>
            <person name="Balint B."/>
            <person name="Henrissat B."/>
            <person name="Andreopoulos B."/>
            <person name="Martin F.M."/>
            <person name="Harder C.B."/>
            <person name="Rigling D."/>
            <person name="Ford K.L."/>
            <person name="Foster G.D."/>
            <person name="Pangilinan J."/>
            <person name="Papanicolaou A."/>
            <person name="Barry K."/>
            <person name="LaButti K."/>
            <person name="Viragh M."/>
            <person name="Koriabine M."/>
            <person name="Yan M."/>
            <person name="Riley R."/>
            <person name="Champramary S."/>
            <person name="Plett K.L."/>
            <person name="Tsai I.J."/>
            <person name="Slot J."/>
            <person name="Sipos G."/>
            <person name="Plett J."/>
            <person name="Nagy L.G."/>
            <person name="Grigoriev I.V."/>
        </authorList>
    </citation>
    <scope>NUCLEOTIDE SEQUENCE</scope>
    <source>
        <strain evidence="2">FPL87.14</strain>
    </source>
</reference>
<evidence type="ECO:0000259" key="1">
    <source>
        <dbReference type="Pfam" id="PF09820"/>
    </source>
</evidence>
<dbReference type="AlphaFoldDB" id="A0AA39MXH6"/>
<sequence>MFCRPKRFGKSLLIDMLKSYHGVAFADSLEETFEGLHIGNKDIQKMQFWWLHRKWLQVPDNLLSNRQRDNSKYPEAAFRVTFDLVRKYMWENGTKAVNGVYVLVDLEDDYATNYHLQHHSPDDVRWQRTPLGIATDHFWTSLERHLEDHIGRVFVTGVTPVATASGIILTNISFNPEFSGLCGPNRADVAVAMDKMGVGSDASLEALVKYTNGYHFDQYAQVTPVFNTSTCLAAIQELRRNRVVTSEDAEISLQNSKLFDSPIEAFATDSNIIHQLVEAIGTQDDGFTPIEYQDIYFRSIGSSDLYGLQQTMLLKLLVYYGVLSFDPHEPTKLLRIPNHTVAAQVAASIMEWGGLCTTDLTHALQALGDPMNVIRVLDMYRLMLATDAFKNKLFTPIIIEDDTHGDGLRVSITVETSTDLILLVLKRIPVDSIDLSSRIYGNSLEREAFIQQMPTEELLPLTINHRKGRRRKPLVVEDFVKHTAVPQLRSSLNSANVQEMATKKNLRLSGYAVVIVGDRQILVTRLRRDGKDWKVGSISTTNSHTEETL</sequence>
<evidence type="ECO:0000313" key="2">
    <source>
        <dbReference type="EMBL" id="KAK0449480.1"/>
    </source>
</evidence>
<dbReference type="PANTHER" id="PTHR34825:SF1">
    <property type="entry name" value="AAA-ATPASE-LIKE DOMAIN-CONTAINING PROTEIN"/>
    <property type="match status" value="1"/>
</dbReference>
<accession>A0AA39MXH6</accession>
<keyword evidence="3" id="KW-1185">Reference proteome</keyword>
<dbReference type="EMBL" id="JAUEPT010000008">
    <property type="protein sequence ID" value="KAK0449480.1"/>
    <property type="molecule type" value="Genomic_DNA"/>
</dbReference>
<dbReference type="Pfam" id="PF09820">
    <property type="entry name" value="AAA-ATPase_like"/>
    <property type="match status" value="1"/>
</dbReference>
<proteinExistence type="predicted"/>
<feature type="domain" description="AAA-ATPase-like" evidence="1">
    <location>
        <begin position="2"/>
        <end position="164"/>
    </location>
</feature>
<dbReference type="InterPro" id="IPR018631">
    <property type="entry name" value="AAA-ATPase-like_dom"/>
</dbReference>
<dbReference type="Proteomes" id="UP001175226">
    <property type="component" value="Unassembled WGS sequence"/>
</dbReference>
<gene>
    <name evidence="2" type="ORF">EV421DRAFT_1900162</name>
</gene>
<evidence type="ECO:0000313" key="3">
    <source>
        <dbReference type="Proteomes" id="UP001175226"/>
    </source>
</evidence>
<comment type="caution">
    <text evidence="2">The sequence shown here is derived from an EMBL/GenBank/DDBJ whole genome shotgun (WGS) entry which is preliminary data.</text>
</comment>
<dbReference type="PANTHER" id="PTHR34825">
    <property type="entry name" value="CONSERVED PROTEIN, WITH A WEAK D-GALACTARATE DEHYDRATASE/ALTRONATE HYDROLASE DOMAIN"/>
    <property type="match status" value="1"/>
</dbReference>